<evidence type="ECO:0000256" key="1">
    <source>
        <dbReference type="SAM" id="SignalP"/>
    </source>
</evidence>
<dbReference type="PANTHER" id="PTHR32026:SF10">
    <property type="entry name" value="METHYLTRANSFERASE-LIKE PROTEIN 24-RELATED"/>
    <property type="match status" value="1"/>
</dbReference>
<dbReference type="PANTHER" id="PTHR32026">
    <property type="entry name" value="METHYLTRANSFERASE-LIKE PROTEIN 24"/>
    <property type="match status" value="1"/>
</dbReference>
<keyword evidence="3" id="KW-0489">Methyltransferase</keyword>
<dbReference type="EMBL" id="JAHLQT010040257">
    <property type="protein sequence ID" value="KAG7155991.1"/>
    <property type="molecule type" value="Genomic_DNA"/>
</dbReference>
<accession>A0A8J5MLP3</accession>
<feature type="domain" description="Methyltransferase" evidence="2">
    <location>
        <begin position="98"/>
        <end position="306"/>
    </location>
</feature>
<name>A0A8J5MLP3_HOMAM</name>
<organism evidence="3 4">
    <name type="scientific">Homarus americanus</name>
    <name type="common">American lobster</name>
    <dbReference type="NCBI Taxonomy" id="6706"/>
    <lineage>
        <taxon>Eukaryota</taxon>
        <taxon>Metazoa</taxon>
        <taxon>Ecdysozoa</taxon>
        <taxon>Arthropoda</taxon>
        <taxon>Crustacea</taxon>
        <taxon>Multicrustacea</taxon>
        <taxon>Malacostraca</taxon>
        <taxon>Eumalacostraca</taxon>
        <taxon>Eucarida</taxon>
        <taxon>Decapoda</taxon>
        <taxon>Pleocyemata</taxon>
        <taxon>Astacidea</taxon>
        <taxon>Nephropoidea</taxon>
        <taxon>Nephropidae</taxon>
        <taxon>Homarus</taxon>
    </lineage>
</organism>
<dbReference type="GO" id="GO:0032259">
    <property type="term" value="P:methylation"/>
    <property type="evidence" value="ECO:0007669"/>
    <property type="project" value="UniProtKB-KW"/>
</dbReference>
<dbReference type="Pfam" id="PF13383">
    <property type="entry name" value="Methyltransf_22"/>
    <property type="match status" value="1"/>
</dbReference>
<gene>
    <name evidence="3" type="primary">Mettl24-L7</name>
    <name evidence="3" type="ORF">Hamer_G012146</name>
</gene>
<evidence type="ECO:0000313" key="4">
    <source>
        <dbReference type="Proteomes" id="UP000747542"/>
    </source>
</evidence>
<dbReference type="Gene3D" id="3.40.50.150">
    <property type="entry name" value="Vaccinia Virus protein VP39"/>
    <property type="match status" value="1"/>
</dbReference>
<dbReference type="InterPro" id="IPR026913">
    <property type="entry name" value="METTL24"/>
</dbReference>
<keyword evidence="3" id="KW-0808">Transferase</keyword>
<keyword evidence="1" id="KW-0732">Signal</keyword>
<dbReference type="GO" id="GO:0008168">
    <property type="term" value="F:methyltransferase activity"/>
    <property type="evidence" value="ECO:0007669"/>
    <property type="project" value="UniProtKB-KW"/>
</dbReference>
<sequence length="352" mass="40683">MSLLQMPRRIRRVLMFVSLALLVLWAPVRQLYAPMEPYKSSPVADMSPISYMRGTVPPTPGELRVISQEPLKYNISFSGESLEELQSLVSDLIDVMTQPTYSCRKFVSQGGTSCQKIFDGQKMVCLDMFESRPSNFCMVYSFGVGHDLSFDADMGKLGCQVFSFDDDASHDIYKREPFPRVHFIHVRIGASRDVQLLNSHDKFNLPHMYLYRPLDNIMYLLDQFRANIDFLKIDIEGTEFDVLEESLFKTDVLERTRQVALEVHLSAFLDQNQPIHHLHHALTNYTRVFRGLEERGMRLAHYEPNFIKPELATLAGRTFSLFSELVWVNVKLKVTPKYRMPSNKLIDEVELN</sequence>
<dbReference type="AlphaFoldDB" id="A0A8J5MLP3"/>
<reference evidence="3" key="1">
    <citation type="journal article" date="2021" name="Sci. Adv.">
        <title>The American lobster genome reveals insights on longevity, neural, and immune adaptations.</title>
        <authorList>
            <person name="Polinski J.M."/>
            <person name="Zimin A.V."/>
            <person name="Clark K.F."/>
            <person name="Kohn A.B."/>
            <person name="Sadowski N."/>
            <person name="Timp W."/>
            <person name="Ptitsyn A."/>
            <person name="Khanna P."/>
            <person name="Romanova D.Y."/>
            <person name="Williams P."/>
            <person name="Greenwood S.J."/>
            <person name="Moroz L.L."/>
            <person name="Walt D.R."/>
            <person name="Bodnar A.G."/>
        </authorList>
    </citation>
    <scope>NUCLEOTIDE SEQUENCE</scope>
    <source>
        <strain evidence="3">GMGI-L3</strain>
    </source>
</reference>
<dbReference type="Proteomes" id="UP000747542">
    <property type="component" value="Unassembled WGS sequence"/>
</dbReference>
<keyword evidence="4" id="KW-1185">Reference proteome</keyword>
<evidence type="ECO:0000313" key="3">
    <source>
        <dbReference type="EMBL" id="KAG7155991.1"/>
    </source>
</evidence>
<protein>
    <submittedName>
        <fullName evidence="3">Methyltransferase-like protein 24-like 7</fullName>
    </submittedName>
</protein>
<dbReference type="InterPro" id="IPR029063">
    <property type="entry name" value="SAM-dependent_MTases_sf"/>
</dbReference>
<comment type="caution">
    <text evidence="3">The sequence shown here is derived from an EMBL/GenBank/DDBJ whole genome shotgun (WGS) entry which is preliminary data.</text>
</comment>
<feature type="signal peptide" evidence="1">
    <location>
        <begin position="1"/>
        <end position="30"/>
    </location>
</feature>
<evidence type="ECO:0000259" key="2">
    <source>
        <dbReference type="Pfam" id="PF13383"/>
    </source>
</evidence>
<proteinExistence type="predicted"/>
<dbReference type="InterPro" id="IPR025714">
    <property type="entry name" value="Methyltranfer_dom"/>
</dbReference>
<dbReference type="SUPFAM" id="SSF53335">
    <property type="entry name" value="S-adenosyl-L-methionine-dependent methyltransferases"/>
    <property type="match status" value="1"/>
</dbReference>
<feature type="chain" id="PRO_5035147995" evidence="1">
    <location>
        <begin position="31"/>
        <end position="352"/>
    </location>
</feature>